<sequence length="203" mass="22332">MVTASFAIACIAMVTITLNDWIRVYAYTSVRMGGTPFSRSTKPQALLMSSEWSSFQALDDDDDDLMGKIDTNEYAIEDDSQERKAEIGSSLKAPTIDRSADPIQVPAELTEETVLGVLSACRGELGTLFGYSAENRGVGITGGVDYVDLDGPSVILSLKGRFWHQRTAVLERVGNYLQQRIPEIVDVQVEDPWQLTDAANEDF</sequence>
<accession>B7G9E5</accession>
<dbReference type="PANTHER" id="PTHR36018">
    <property type="entry name" value="OS09G0481800 PROTEIN"/>
    <property type="match status" value="1"/>
</dbReference>
<dbReference type="PANTHER" id="PTHR36018:SF1">
    <property type="entry name" value="OS09G0481800 PROTEIN"/>
    <property type="match status" value="1"/>
</dbReference>
<dbReference type="InterPro" id="IPR034904">
    <property type="entry name" value="FSCA_dom_sf"/>
</dbReference>
<dbReference type="Gene3D" id="3.30.300.130">
    <property type="entry name" value="Fe-S cluster assembly (FSCA)"/>
    <property type="match status" value="1"/>
</dbReference>
<protein>
    <submittedName>
        <fullName evidence="1">Uncharacterized protein</fullName>
    </submittedName>
</protein>
<evidence type="ECO:0000313" key="1">
    <source>
        <dbReference type="EMBL" id="EEC44945.1"/>
    </source>
</evidence>
<gene>
    <name evidence="1" type="ORF">PHATRDRAFT_49075</name>
</gene>
<reference evidence="1 2" key="1">
    <citation type="journal article" date="2008" name="Nature">
        <title>The Phaeodactylum genome reveals the evolutionary history of diatom genomes.</title>
        <authorList>
            <person name="Bowler C."/>
            <person name="Allen A.E."/>
            <person name="Badger J.H."/>
            <person name="Grimwood J."/>
            <person name="Jabbari K."/>
            <person name="Kuo A."/>
            <person name="Maheswari U."/>
            <person name="Martens C."/>
            <person name="Maumus F."/>
            <person name="Otillar R.P."/>
            <person name="Rayko E."/>
            <person name="Salamov A."/>
            <person name="Vandepoele K."/>
            <person name="Beszteri B."/>
            <person name="Gruber A."/>
            <person name="Heijde M."/>
            <person name="Katinka M."/>
            <person name="Mock T."/>
            <person name="Valentin K."/>
            <person name="Verret F."/>
            <person name="Berges J.A."/>
            <person name="Brownlee C."/>
            <person name="Cadoret J.P."/>
            <person name="Chiovitti A."/>
            <person name="Choi C.J."/>
            <person name="Coesel S."/>
            <person name="De Martino A."/>
            <person name="Detter J.C."/>
            <person name="Durkin C."/>
            <person name="Falciatore A."/>
            <person name="Fournet J."/>
            <person name="Haruta M."/>
            <person name="Huysman M.J."/>
            <person name="Jenkins B.D."/>
            <person name="Jiroutova K."/>
            <person name="Jorgensen R.E."/>
            <person name="Joubert Y."/>
            <person name="Kaplan A."/>
            <person name="Kroger N."/>
            <person name="Kroth P.G."/>
            <person name="La Roche J."/>
            <person name="Lindquist E."/>
            <person name="Lommer M."/>
            <person name="Martin-Jezequel V."/>
            <person name="Lopez P.J."/>
            <person name="Lucas S."/>
            <person name="Mangogna M."/>
            <person name="McGinnis K."/>
            <person name="Medlin L.K."/>
            <person name="Montsant A."/>
            <person name="Oudot-Le Secq M.P."/>
            <person name="Napoli C."/>
            <person name="Obornik M."/>
            <person name="Parker M.S."/>
            <person name="Petit J.L."/>
            <person name="Porcel B.M."/>
            <person name="Poulsen N."/>
            <person name="Robison M."/>
            <person name="Rychlewski L."/>
            <person name="Rynearson T.A."/>
            <person name="Schmutz J."/>
            <person name="Shapiro H."/>
            <person name="Siaut M."/>
            <person name="Stanley M."/>
            <person name="Sussman M.R."/>
            <person name="Taylor A.R."/>
            <person name="Vardi A."/>
            <person name="von Dassow P."/>
            <person name="Vyverman W."/>
            <person name="Willis A."/>
            <person name="Wyrwicz L.S."/>
            <person name="Rokhsar D.S."/>
            <person name="Weissenbach J."/>
            <person name="Armbrust E.V."/>
            <person name="Green B.R."/>
            <person name="Van de Peer Y."/>
            <person name="Grigoriev I.V."/>
        </authorList>
    </citation>
    <scope>NUCLEOTIDE SEQUENCE [LARGE SCALE GENOMIC DNA]</scope>
    <source>
        <strain evidence="1 2">CCAP 1055/1</strain>
    </source>
</reference>
<dbReference type="HOGENOM" id="CLU_115186_0_0_1"/>
<dbReference type="KEGG" id="pti:PHATRDRAFT_49075"/>
<dbReference type="GeneID" id="7195432"/>
<name>B7G9E5_PHATC</name>
<dbReference type="InParanoid" id="B7G9E5"/>
<dbReference type="eggNOG" id="ENOG502S115">
    <property type="taxonomic scope" value="Eukaryota"/>
</dbReference>
<dbReference type="EMBL" id="CM000622">
    <property type="protein sequence ID" value="EEC44945.1"/>
    <property type="molecule type" value="Genomic_DNA"/>
</dbReference>
<dbReference type="AlphaFoldDB" id="B7G9E5"/>
<dbReference type="RefSeq" id="XP_002183763.1">
    <property type="nucleotide sequence ID" value="XM_002183727.1"/>
</dbReference>
<dbReference type="Proteomes" id="UP000000759">
    <property type="component" value="Chromosome 20"/>
</dbReference>
<organism evidence="1 2">
    <name type="scientific">Phaeodactylum tricornutum (strain CCAP 1055/1)</name>
    <dbReference type="NCBI Taxonomy" id="556484"/>
    <lineage>
        <taxon>Eukaryota</taxon>
        <taxon>Sar</taxon>
        <taxon>Stramenopiles</taxon>
        <taxon>Ochrophyta</taxon>
        <taxon>Bacillariophyta</taxon>
        <taxon>Bacillariophyceae</taxon>
        <taxon>Bacillariophycidae</taxon>
        <taxon>Naviculales</taxon>
        <taxon>Phaeodactylaceae</taxon>
        <taxon>Phaeodactylum</taxon>
    </lineage>
</organism>
<proteinExistence type="predicted"/>
<evidence type="ECO:0000313" key="2">
    <source>
        <dbReference type="Proteomes" id="UP000000759"/>
    </source>
</evidence>
<dbReference type="OrthoDB" id="446939at2759"/>
<dbReference type="PaxDb" id="2850-Phatr49075"/>
<reference evidence="2" key="2">
    <citation type="submission" date="2008-08" db="EMBL/GenBank/DDBJ databases">
        <authorList>
            <consortium name="Diatom Consortium"/>
            <person name="Grigoriev I."/>
            <person name="Grimwood J."/>
            <person name="Kuo A."/>
            <person name="Otillar R.P."/>
            <person name="Salamov A."/>
            <person name="Detter J.C."/>
            <person name="Lindquist E."/>
            <person name="Shapiro H."/>
            <person name="Lucas S."/>
            <person name="Glavina del Rio T."/>
            <person name="Pitluck S."/>
            <person name="Rokhsar D."/>
            <person name="Bowler C."/>
        </authorList>
    </citation>
    <scope>GENOME REANNOTATION</scope>
    <source>
        <strain evidence="2">CCAP 1055/1</strain>
    </source>
</reference>
<keyword evidence="2" id="KW-1185">Reference proteome</keyword>